<evidence type="ECO:0000313" key="1">
    <source>
        <dbReference type="EMBL" id="JAT25869.1"/>
    </source>
</evidence>
<sequence length="180" mass="20059">KADQDTESPAMTLQPAVDHIRELMSDCRDEHDAHRSDTGFRSCSSSPLRVKSSQNFTNLDLQRKSFRAVSENVSRSSHQTLHSELKVIMPPTNFQNSCRSLLNTKIVLKNCDIGDKPRSKDRPHDLDMDLITRLHMLKHTRDTVSARPSGELQHSTTDTREVVLGNVHMDGGDGASAGAE</sequence>
<organism evidence="1">
    <name type="scientific">Graphocephala atropunctata</name>
    <dbReference type="NCBI Taxonomy" id="36148"/>
    <lineage>
        <taxon>Eukaryota</taxon>
        <taxon>Metazoa</taxon>
        <taxon>Ecdysozoa</taxon>
        <taxon>Arthropoda</taxon>
        <taxon>Hexapoda</taxon>
        <taxon>Insecta</taxon>
        <taxon>Pterygota</taxon>
        <taxon>Neoptera</taxon>
        <taxon>Paraneoptera</taxon>
        <taxon>Hemiptera</taxon>
        <taxon>Auchenorrhyncha</taxon>
        <taxon>Membracoidea</taxon>
        <taxon>Cicadellidae</taxon>
        <taxon>Cicadellinae</taxon>
        <taxon>Cicadellini</taxon>
        <taxon>Graphocephala</taxon>
    </lineage>
</organism>
<name>A0A1B6LQK4_9HEMI</name>
<accession>A0A1B6LQK4</accession>
<reference evidence="1" key="1">
    <citation type="submission" date="2015-11" db="EMBL/GenBank/DDBJ databases">
        <title>De novo transcriptome assembly of four potential Pierce s Disease insect vectors from Arizona vineyards.</title>
        <authorList>
            <person name="Tassone E.E."/>
        </authorList>
    </citation>
    <scope>NUCLEOTIDE SEQUENCE</scope>
</reference>
<dbReference type="AlphaFoldDB" id="A0A1B6LQK4"/>
<protein>
    <submittedName>
        <fullName evidence="1">Uncharacterized protein</fullName>
    </submittedName>
</protein>
<proteinExistence type="predicted"/>
<gene>
    <name evidence="1" type="ORF">g.1054</name>
</gene>
<feature type="non-terminal residue" evidence="1">
    <location>
        <position position="1"/>
    </location>
</feature>
<dbReference type="EMBL" id="GEBQ01014108">
    <property type="protein sequence ID" value="JAT25869.1"/>
    <property type="molecule type" value="Transcribed_RNA"/>
</dbReference>